<proteinExistence type="inferred from homology"/>
<keyword evidence="5" id="KW-0175">Coiled coil</keyword>
<evidence type="ECO:0000256" key="1">
    <source>
        <dbReference type="ARBA" id="ARBA00022723"/>
    </source>
</evidence>
<feature type="non-terminal residue" evidence="8">
    <location>
        <position position="1"/>
    </location>
</feature>
<dbReference type="GO" id="GO:0004722">
    <property type="term" value="F:protein serine/threonine phosphatase activity"/>
    <property type="evidence" value="ECO:0007669"/>
    <property type="project" value="InterPro"/>
</dbReference>
<evidence type="ECO:0000256" key="4">
    <source>
        <dbReference type="RuleBase" id="RU003465"/>
    </source>
</evidence>
<feature type="region of interest" description="Disordered" evidence="6">
    <location>
        <begin position="199"/>
        <end position="219"/>
    </location>
</feature>
<protein>
    <submittedName>
        <fullName evidence="8">Protein phosphatase 2C</fullName>
    </submittedName>
</protein>
<dbReference type="CDD" id="cd00143">
    <property type="entry name" value="PP2Cc"/>
    <property type="match status" value="1"/>
</dbReference>
<dbReference type="Pfam" id="PF00481">
    <property type="entry name" value="PP2C"/>
    <property type="match status" value="1"/>
</dbReference>
<feature type="domain" description="PPM-type phosphatase" evidence="7">
    <location>
        <begin position="75"/>
        <end position="372"/>
    </location>
</feature>
<comment type="similarity">
    <text evidence="4">Belongs to the PP2C family.</text>
</comment>
<feature type="compositionally biased region" description="Basic and acidic residues" evidence="6">
    <location>
        <begin position="201"/>
        <end position="219"/>
    </location>
</feature>
<evidence type="ECO:0000313" key="8">
    <source>
        <dbReference type="EMBL" id="JAP91748.1"/>
    </source>
</evidence>
<organism evidence="8">
    <name type="scientific">Trepomonas sp. PC1</name>
    <dbReference type="NCBI Taxonomy" id="1076344"/>
    <lineage>
        <taxon>Eukaryota</taxon>
        <taxon>Metamonada</taxon>
        <taxon>Diplomonadida</taxon>
        <taxon>Hexamitidae</taxon>
        <taxon>Hexamitinae</taxon>
        <taxon>Trepomonas</taxon>
    </lineage>
</organism>
<feature type="coiled-coil region" evidence="5">
    <location>
        <begin position="30"/>
        <end position="60"/>
    </location>
</feature>
<dbReference type="InterPro" id="IPR001932">
    <property type="entry name" value="PPM-type_phosphatase-like_dom"/>
</dbReference>
<dbReference type="AlphaFoldDB" id="A0A146K5T3"/>
<dbReference type="GO" id="GO:0046872">
    <property type="term" value="F:metal ion binding"/>
    <property type="evidence" value="ECO:0007669"/>
    <property type="project" value="UniProtKB-KW"/>
</dbReference>
<dbReference type="PROSITE" id="PS51746">
    <property type="entry name" value="PPM_2"/>
    <property type="match status" value="1"/>
</dbReference>
<dbReference type="InterPro" id="IPR015655">
    <property type="entry name" value="PP2C"/>
</dbReference>
<dbReference type="Gene3D" id="3.60.40.10">
    <property type="entry name" value="PPM-type phosphatase domain"/>
    <property type="match status" value="1"/>
</dbReference>
<accession>A0A146K5T3</accession>
<gene>
    <name evidence="8" type="ORF">TPC1_16539</name>
</gene>
<evidence type="ECO:0000256" key="5">
    <source>
        <dbReference type="SAM" id="Coils"/>
    </source>
</evidence>
<dbReference type="SMART" id="SM00332">
    <property type="entry name" value="PP2Cc"/>
    <property type="match status" value="1"/>
</dbReference>
<dbReference type="InterPro" id="IPR036457">
    <property type="entry name" value="PPM-type-like_dom_sf"/>
</dbReference>
<keyword evidence="3 4" id="KW-0904">Protein phosphatase</keyword>
<dbReference type="InterPro" id="IPR000222">
    <property type="entry name" value="PP2C_BS"/>
</dbReference>
<reference evidence="8" key="1">
    <citation type="submission" date="2015-07" db="EMBL/GenBank/DDBJ databases">
        <title>Adaptation to a free-living lifestyle via gene acquisitions in the diplomonad Trepomonas sp. PC1.</title>
        <authorList>
            <person name="Xu F."/>
            <person name="Jerlstrom-Hultqvist J."/>
            <person name="Kolisko M."/>
            <person name="Simpson A.G.B."/>
            <person name="Roger A.J."/>
            <person name="Svard S.G."/>
            <person name="Andersson J.O."/>
        </authorList>
    </citation>
    <scope>NUCLEOTIDE SEQUENCE</scope>
    <source>
        <strain evidence="8">PC1</strain>
    </source>
</reference>
<keyword evidence="2 4" id="KW-0378">Hydrolase</keyword>
<sequence length="374" mass="42120">KKVNYIYDEAQIEDMSRQFPNQIDTCKLKISEVQAQIDQYDELMRQLESKIEKSDRLVMEKADRPLLQEVFPSLQVNNHSITGRRSSNEDEELAQIVRVDSKPRYQILGVFDGHGGPDAAMFCKQKMVKNIMDSKFLTAGQLDITLQEAILNTDQQFCEFESQKQGVGTTAAVVLIDLQQRKLCFANCGDARIVIKTNHQKPLESQDHKPSSREEQQRLKQDFNTDVQEVLGVMRVQGNLSVTRAIGDMEYKIYGVLALPQIYDEVFLDDVEFLVVGCDGLFDKLSTAEVVNVVRVLTKDKLAVTDLEKAAQKYFDGHFDEGDQILGAKADAESAQCVVNKEEVSGKIAQVLVRLAFMRGSEDNITVIVGCNLK</sequence>
<keyword evidence="1" id="KW-0479">Metal-binding</keyword>
<evidence type="ECO:0000259" key="7">
    <source>
        <dbReference type="PROSITE" id="PS51746"/>
    </source>
</evidence>
<dbReference type="SUPFAM" id="SSF81606">
    <property type="entry name" value="PP2C-like"/>
    <property type="match status" value="1"/>
</dbReference>
<evidence type="ECO:0000256" key="2">
    <source>
        <dbReference type="ARBA" id="ARBA00022801"/>
    </source>
</evidence>
<evidence type="ECO:0000256" key="3">
    <source>
        <dbReference type="ARBA" id="ARBA00022912"/>
    </source>
</evidence>
<evidence type="ECO:0000256" key="6">
    <source>
        <dbReference type="SAM" id="MobiDB-lite"/>
    </source>
</evidence>
<dbReference type="EMBL" id="GDID01004858">
    <property type="protein sequence ID" value="JAP91748.1"/>
    <property type="molecule type" value="Transcribed_RNA"/>
</dbReference>
<dbReference type="PROSITE" id="PS01032">
    <property type="entry name" value="PPM_1"/>
    <property type="match status" value="1"/>
</dbReference>
<dbReference type="PANTHER" id="PTHR47992">
    <property type="entry name" value="PROTEIN PHOSPHATASE"/>
    <property type="match status" value="1"/>
</dbReference>
<name>A0A146K5T3_9EUKA</name>